<dbReference type="EMBL" id="QTJV01000001">
    <property type="protein sequence ID" value="RFM36510.1"/>
    <property type="molecule type" value="Genomic_DNA"/>
</dbReference>
<name>A0A3E1P8U9_9BACT</name>
<keyword evidence="2" id="KW-1185">Reference proteome</keyword>
<evidence type="ECO:0000313" key="1">
    <source>
        <dbReference type="EMBL" id="RFM36510.1"/>
    </source>
</evidence>
<sequence length="107" mass="12492">MHISPAWCIRFHPLQRSFLQKVFQQQPEENAVIAVNNLLATTPIAQLRRAMILKIGVEYKVDVNRMFPLNMEEFYAAYLNFILRRDQIGYEGDANLDRLQDVPGIEK</sequence>
<protein>
    <submittedName>
        <fullName evidence="1">Uncharacterized protein</fullName>
    </submittedName>
</protein>
<organism evidence="1 2">
    <name type="scientific">Chitinophaga silvisoli</name>
    <dbReference type="NCBI Taxonomy" id="2291814"/>
    <lineage>
        <taxon>Bacteria</taxon>
        <taxon>Pseudomonadati</taxon>
        <taxon>Bacteroidota</taxon>
        <taxon>Chitinophagia</taxon>
        <taxon>Chitinophagales</taxon>
        <taxon>Chitinophagaceae</taxon>
        <taxon>Chitinophaga</taxon>
    </lineage>
</organism>
<comment type="caution">
    <text evidence="1">The sequence shown here is derived from an EMBL/GenBank/DDBJ whole genome shotgun (WGS) entry which is preliminary data.</text>
</comment>
<proteinExistence type="predicted"/>
<dbReference type="Proteomes" id="UP000261174">
    <property type="component" value="Unassembled WGS sequence"/>
</dbReference>
<reference evidence="1 2" key="1">
    <citation type="submission" date="2018-08" db="EMBL/GenBank/DDBJ databases">
        <title>Chitinophaga sp. K20C18050901, a novel bacterium isolated from forest soil.</title>
        <authorList>
            <person name="Wang C."/>
        </authorList>
    </citation>
    <scope>NUCLEOTIDE SEQUENCE [LARGE SCALE GENOMIC DNA]</scope>
    <source>
        <strain evidence="1 2">K20C18050901</strain>
    </source>
</reference>
<evidence type="ECO:0000313" key="2">
    <source>
        <dbReference type="Proteomes" id="UP000261174"/>
    </source>
</evidence>
<dbReference type="AlphaFoldDB" id="A0A3E1P8U9"/>
<accession>A0A3E1P8U9</accession>
<gene>
    <name evidence="1" type="ORF">DXN04_03135</name>
</gene>